<feature type="transmembrane region" description="Helical" evidence="7">
    <location>
        <begin position="81"/>
        <end position="99"/>
    </location>
</feature>
<gene>
    <name evidence="9" type="ORF">WNY58_04600</name>
</gene>
<keyword evidence="3" id="KW-0479">Metal-binding</keyword>
<keyword evidence="7" id="KW-0812">Transmembrane</keyword>
<evidence type="ECO:0000313" key="10">
    <source>
        <dbReference type="Proteomes" id="UP001449225"/>
    </source>
</evidence>
<evidence type="ECO:0000256" key="1">
    <source>
        <dbReference type="ARBA" id="ARBA00004236"/>
    </source>
</evidence>
<evidence type="ECO:0000256" key="6">
    <source>
        <dbReference type="ARBA" id="ARBA00023136"/>
    </source>
</evidence>
<feature type="transmembrane region" description="Helical" evidence="7">
    <location>
        <begin position="201"/>
        <end position="222"/>
    </location>
</feature>
<dbReference type="PANTHER" id="PTHR30224">
    <property type="entry name" value="ELECTRON TRANSPORT PROTEIN"/>
    <property type="match status" value="1"/>
</dbReference>
<dbReference type="PROSITE" id="PS00198">
    <property type="entry name" value="4FE4S_FER_1"/>
    <property type="match status" value="2"/>
</dbReference>
<evidence type="ECO:0000256" key="5">
    <source>
        <dbReference type="ARBA" id="ARBA00023014"/>
    </source>
</evidence>
<feature type="domain" description="4Fe-4S ferredoxin-type" evidence="8">
    <location>
        <begin position="246"/>
        <end position="275"/>
    </location>
</feature>
<name>A0ABU9TPN9_9GAMM</name>
<dbReference type="RefSeq" id="WP_342853865.1">
    <property type="nucleotide sequence ID" value="NZ_JBBMRA010000003.1"/>
</dbReference>
<reference evidence="9 10" key="1">
    <citation type="submission" date="2024-03" db="EMBL/GenBank/DDBJ databases">
        <title>Community enrichment and isolation of bacterial strains for fucoidan degradation.</title>
        <authorList>
            <person name="Sichert A."/>
        </authorList>
    </citation>
    <scope>NUCLEOTIDE SEQUENCE [LARGE SCALE GENOMIC DNA]</scope>
    <source>
        <strain evidence="9 10">AS76</strain>
    </source>
</reference>
<organism evidence="9 10">
    <name type="scientific">Neptuniibacter pectenicola</name>
    <dbReference type="NCBI Taxonomy" id="1806669"/>
    <lineage>
        <taxon>Bacteria</taxon>
        <taxon>Pseudomonadati</taxon>
        <taxon>Pseudomonadota</taxon>
        <taxon>Gammaproteobacteria</taxon>
        <taxon>Oceanospirillales</taxon>
        <taxon>Oceanospirillaceae</taxon>
        <taxon>Neptuniibacter</taxon>
    </lineage>
</organism>
<evidence type="ECO:0000259" key="8">
    <source>
        <dbReference type="PROSITE" id="PS51379"/>
    </source>
</evidence>
<sequence>MNALKNLTVLRRFVQLFMFVFLVYGSTVVGFYAADKLSGALPSLSCAYDAMNADYCALIPLQHQFHHRLGPAVDSGDYLKLLLPVGTTIVTFLMMFVLLNKAFCGWVCPLGFFQEVMQLIGQKLGLRKVDSLSHGAVDKVRPIKWLMLGGLVFGLPALTSLGFLSDEWGDPFCQICPSRIMTTLFTGSDDELFVDTSTPSYMVLSILGDFLFGLVIAMSMTLRQPFCRICPLLAMHAVFRKIGFARLVKKGSARCDKCGLCAEACPMDIRELQTDHNATDKVKDITLPDCTLCGRCVEFCPDKDVLQIRYLNIPVFSATPQYFKRRKKAQTEWDKVKLIGFDHRLAKPVKAK</sequence>
<dbReference type="PROSITE" id="PS51379">
    <property type="entry name" value="4FE4S_FER_2"/>
    <property type="match status" value="2"/>
</dbReference>
<evidence type="ECO:0000313" key="9">
    <source>
        <dbReference type="EMBL" id="MEM5535667.1"/>
    </source>
</evidence>
<accession>A0ABU9TPN9</accession>
<keyword evidence="4" id="KW-0408">Iron</keyword>
<comment type="subcellular location">
    <subcellularLocation>
        <location evidence="1">Cell membrane</location>
    </subcellularLocation>
</comment>
<keyword evidence="2" id="KW-1003">Cell membrane</keyword>
<keyword evidence="6 7" id="KW-0472">Membrane</keyword>
<dbReference type="InterPro" id="IPR052378">
    <property type="entry name" value="NosR_regulator"/>
</dbReference>
<dbReference type="InterPro" id="IPR017900">
    <property type="entry name" value="4Fe4S_Fe_S_CS"/>
</dbReference>
<dbReference type="Proteomes" id="UP001449225">
    <property type="component" value="Unassembled WGS sequence"/>
</dbReference>
<protein>
    <submittedName>
        <fullName evidence="9">4Fe-4S binding protein</fullName>
    </submittedName>
</protein>
<dbReference type="Pfam" id="PF12801">
    <property type="entry name" value="Fer4_5"/>
    <property type="match status" value="2"/>
</dbReference>
<keyword evidence="7" id="KW-1133">Transmembrane helix</keyword>
<dbReference type="PANTHER" id="PTHR30224:SF4">
    <property type="entry name" value="ELECTRON TRANSPORT PROTEIN YCCM-RELATED"/>
    <property type="match status" value="1"/>
</dbReference>
<dbReference type="InterPro" id="IPR017896">
    <property type="entry name" value="4Fe4S_Fe-S-bd"/>
</dbReference>
<dbReference type="Pfam" id="PF12838">
    <property type="entry name" value="Fer4_7"/>
    <property type="match status" value="1"/>
</dbReference>
<feature type="domain" description="4Fe-4S ferredoxin-type" evidence="8">
    <location>
        <begin position="281"/>
        <end position="311"/>
    </location>
</feature>
<evidence type="ECO:0000256" key="4">
    <source>
        <dbReference type="ARBA" id="ARBA00023004"/>
    </source>
</evidence>
<feature type="transmembrane region" description="Helical" evidence="7">
    <location>
        <begin position="12"/>
        <end position="34"/>
    </location>
</feature>
<dbReference type="SUPFAM" id="SSF54862">
    <property type="entry name" value="4Fe-4S ferredoxins"/>
    <property type="match status" value="1"/>
</dbReference>
<feature type="transmembrane region" description="Helical" evidence="7">
    <location>
        <begin position="145"/>
        <end position="164"/>
    </location>
</feature>
<evidence type="ECO:0000256" key="2">
    <source>
        <dbReference type="ARBA" id="ARBA00022475"/>
    </source>
</evidence>
<dbReference type="Gene3D" id="3.30.70.3270">
    <property type="match status" value="1"/>
</dbReference>
<comment type="caution">
    <text evidence="9">The sequence shown here is derived from an EMBL/GenBank/DDBJ whole genome shotgun (WGS) entry which is preliminary data.</text>
</comment>
<keyword evidence="10" id="KW-1185">Reference proteome</keyword>
<evidence type="ECO:0000256" key="7">
    <source>
        <dbReference type="SAM" id="Phobius"/>
    </source>
</evidence>
<proteinExistence type="predicted"/>
<dbReference type="EMBL" id="JBBMRA010000003">
    <property type="protein sequence ID" value="MEM5535667.1"/>
    <property type="molecule type" value="Genomic_DNA"/>
</dbReference>
<evidence type="ECO:0000256" key="3">
    <source>
        <dbReference type="ARBA" id="ARBA00022723"/>
    </source>
</evidence>
<keyword evidence="5" id="KW-0411">Iron-sulfur</keyword>